<dbReference type="InterPro" id="IPR013655">
    <property type="entry name" value="PAS_fold_3"/>
</dbReference>
<feature type="domain" description="PAC" evidence="18">
    <location>
        <begin position="233"/>
        <end position="285"/>
    </location>
</feature>
<dbReference type="InterPro" id="IPR001610">
    <property type="entry name" value="PAC"/>
</dbReference>
<keyword evidence="4" id="KW-0600">Photoreceptor protein</keyword>
<feature type="domain" description="PAC" evidence="18">
    <location>
        <begin position="352"/>
        <end position="406"/>
    </location>
</feature>
<dbReference type="Pfam" id="PF07536">
    <property type="entry name" value="HWE_HK"/>
    <property type="match status" value="1"/>
</dbReference>
<gene>
    <name evidence="19" type="ORF">GIW81_15855</name>
</gene>
<dbReference type="RefSeq" id="WP_154740310.1">
    <property type="nucleotide sequence ID" value="NZ_WMBQ01000002.1"/>
</dbReference>
<evidence type="ECO:0000256" key="7">
    <source>
        <dbReference type="ARBA" id="ARBA00022630"/>
    </source>
</evidence>
<dbReference type="PROSITE" id="PS50113">
    <property type="entry name" value="PAC"/>
    <property type="match status" value="2"/>
</dbReference>
<dbReference type="AlphaFoldDB" id="A0A6I3KL03"/>
<accession>A0A6I3KL03</accession>
<comment type="catalytic activity">
    <reaction evidence="1">
        <text>ATP + protein L-histidine = ADP + protein N-phospho-L-histidine.</text>
        <dbReference type="EC" id="2.7.13.3"/>
    </reaction>
</comment>
<evidence type="ECO:0000256" key="14">
    <source>
        <dbReference type="ARBA" id="ARBA00022991"/>
    </source>
</evidence>
<dbReference type="PROSITE" id="PS50112">
    <property type="entry name" value="PAS"/>
    <property type="match status" value="2"/>
</dbReference>
<keyword evidence="20" id="KW-1185">Reference proteome</keyword>
<dbReference type="NCBIfam" id="TIGR00229">
    <property type="entry name" value="sensory_box"/>
    <property type="match status" value="2"/>
</dbReference>
<evidence type="ECO:0000259" key="17">
    <source>
        <dbReference type="PROSITE" id="PS50112"/>
    </source>
</evidence>
<evidence type="ECO:0000256" key="2">
    <source>
        <dbReference type="ARBA" id="ARBA00012438"/>
    </source>
</evidence>
<dbReference type="FunFam" id="3.30.450.20:FF:000099">
    <property type="entry name" value="Sensory box sensor histidine kinase"/>
    <property type="match status" value="1"/>
</dbReference>
<dbReference type="GO" id="GO:0009881">
    <property type="term" value="F:photoreceptor activity"/>
    <property type="evidence" value="ECO:0007669"/>
    <property type="project" value="UniProtKB-KW"/>
</dbReference>
<dbReference type="InterPro" id="IPR013656">
    <property type="entry name" value="PAS_4"/>
</dbReference>
<comment type="caution">
    <text evidence="19">The sequence shown here is derived from an EMBL/GenBank/DDBJ whole genome shotgun (WGS) entry which is preliminary data.</text>
</comment>
<evidence type="ECO:0000313" key="19">
    <source>
        <dbReference type="EMBL" id="MTD95814.1"/>
    </source>
</evidence>
<protein>
    <recommendedName>
        <fullName evidence="3">Blue-light-activated histidine kinase</fullName>
        <ecNumber evidence="2">2.7.13.3</ecNumber>
    </recommendedName>
</protein>
<keyword evidence="5" id="KW-0597">Phosphoprotein</keyword>
<keyword evidence="9" id="KW-0808">Transferase</keyword>
<evidence type="ECO:0000256" key="9">
    <source>
        <dbReference type="ARBA" id="ARBA00022679"/>
    </source>
</evidence>
<dbReference type="SMART" id="SM00086">
    <property type="entry name" value="PAC"/>
    <property type="match status" value="3"/>
</dbReference>
<evidence type="ECO:0000256" key="16">
    <source>
        <dbReference type="ARBA" id="ARBA00023170"/>
    </source>
</evidence>
<dbReference type="PANTHER" id="PTHR41523">
    <property type="entry name" value="TWO-COMPONENT SYSTEM SENSOR PROTEIN"/>
    <property type="match status" value="1"/>
</dbReference>
<dbReference type="EC" id="2.7.13.3" evidence="2"/>
<keyword evidence="16" id="KW-0675">Receptor</keyword>
<reference evidence="19 20" key="1">
    <citation type="submission" date="2019-11" db="EMBL/GenBank/DDBJ databases">
        <title>Identification of a novel strain.</title>
        <authorList>
            <person name="Xu Q."/>
            <person name="Wang G."/>
        </authorList>
    </citation>
    <scope>NUCLEOTIDE SEQUENCE [LARGE SCALE GENOMIC DNA]</scope>
    <source>
        <strain evidence="20">xq</strain>
    </source>
</reference>
<evidence type="ECO:0000313" key="20">
    <source>
        <dbReference type="Proteomes" id="UP000440694"/>
    </source>
</evidence>
<feature type="domain" description="PAS" evidence="17">
    <location>
        <begin position="160"/>
        <end position="230"/>
    </location>
</feature>
<dbReference type="GO" id="GO:0004673">
    <property type="term" value="F:protein histidine kinase activity"/>
    <property type="evidence" value="ECO:0007669"/>
    <property type="project" value="UniProtKB-EC"/>
</dbReference>
<keyword evidence="15" id="KW-0843">Virulence</keyword>
<keyword evidence="6" id="KW-0716">Sensory transduction</keyword>
<dbReference type="Proteomes" id="UP000440694">
    <property type="component" value="Unassembled WGS sequence"/>
</dbReference>
<evidence type="ECO:0000256" key="6">
    <source>
        <dbReference type="ARBA" id="ARBA00022606"/>
    </source>
</evidence>
<keyword evidence="13" id="KW-0067">ATP-binding</keyword>
<evidence type="ECO:0000256" key="8">
    <source>
        <dbReference type="ARBA" id="ARBA00022643"/>
    </source>
</evidence>
<dbReference type="SUPFAM" id="SSF55785">
    <property type="entry name" value="PYP-like sensor domain (PAS domain)"/>
    <property type="match status" value="3"/>
</dbReference>
<keyword evidence="14" id="KW-0157">Chromophore</keyword>
<evidence type="ECO:0000256" key="1">
    <source>
        <dbReference type="ARBA" id="ARBA00000085"/>
    </source>
</evidence>
<keyword evidence="7" id="KW-0285">Flavoprotein</keyword>
<dbReference type="InterPro" id="IPR000700">
    <property type="entry name" value="PAS-assoc_C"/>
</dbReference>
<dbReference type="Pfam" id="PF08448">
    <property type="entry name" value="PAS_4"/>
    <property type="match status" value="1"/>
</dbReference>
<dbReference type="CDD" id="cd00130">
    <property type="entry name" value="PAS"/>
    <property type="match status" value="2"/>
</dbReference>
<dbReference type="GO" id="GO:0005524">
    <property type="term" value="F:ATP binding"/>
    <property type="evidence" value="ECO:0007669"/>
    <property type="project" value="UniProtKB-KW"/>
</dbReference>
<dbReference type="InterPro" id="IPR035965">
    <property type="entry name" value="PAS-like_dom_sf"/>
</dbReference>
<keyword evidence="10" id="KW-0677">Repeat</keyword>
<dbReference type="SMART" id="SM00091">
    <property type="entry name" value="PAS"/>
    <property type="match status" value="3"/>
</dbReference>
<dbReference type="InterPro" id="IPR000014">
    <property type="entry name" value="PAS"/>
</dbReference>
<evidence type="ECO:0000256" key="3">
    <source>
        <dbReference type="ARBA" id="ARBA00021740"/>
    </source>
</evidence>
<evidence type="ECO:0000256" key="4">
    <source>
        <dbReference type="ARBA" id="ARBA00022543"/>
    </source>
</evidence>
<dbReference type="SMART" id="SM00911">
    <property type="entry name" value="HWE_HK"/>
    <property type="match status" value="1"/>
</dbReference>
<dbReference type="PANTHER" id="PTHR41523:SF8">
    <property type="entry name" value="ETHYLENE RESPONSE SENSOR PROTEIN"/>
    <property type="match status" value="1"/>
</dbReference>
<name>A0A6I3KL03_9HYPH</name>
<dbReference type="InterPro" id="IPR036890">
    <property type="entry name" value="HATPase_C_sf"/>
</dbReference>
<sequence length="615" mass="69049">MPSSASHEMKELVEQFDWGATPVGPREAWPICLRCAVDLIMASPVPMVLLWGPEGIMIYNDGYATFSGSRHPELLGLPVAEAWPEVADFNARVVESVMSGEALSFRDKYFNLKRRGVPEDVWVNLDYSPVRFEDGKVGGTLAIVVDTTPWVFAERAQRESESRFRTLADNIAAFAWMADEAGNIFWYNKRWFDYTGLPFEEAKQWGWPQRQHPDHVDRAMEKVNRCLTTGEVWEDTFPLKGRDGVYRWFLSRAMPIRDDAGHVIRWFGTNTDITEHLEEAEKNAQLATIVATSPDGIVSMNSEGLIQSWNPGAEQMFGYTAEEVIGKSDRLLFAEDADEEFAEKYRHLRHGEHVSRDTVRRRKDGTLIDVAVNVAPMRRADGRIFGFSAVFRDITERKRVEKHLRMVMRELSHRTKNLLAVIVAMVRQTARNSTDVAVLQSQLIQRLQSLSASHDLLVAEDWTGASLEELIRAVLQPFTGATSEALELRGAPVFVNATAAQNLGLALHELATNAAKYGALSTSAGRLRITWAFEPDAEDTLRLVLRWEERGGPRVVPAAVKGFGHVVIERVVGQALSANVDYEFPPQGVRWSIAMPLDFVVRWRSQGTAAEPAAS</sequence>
<dbReference type="Gene3D" id="3.30.565.10">
    <property type="entry name" value="Histidine kinase-like ATPase, C-terminal domain"/>
    <property type="match status" value="1"/>
</dbReference>
<proteinExistence type="predicted"/>
<organism evidence="19 20">
    <name type="scientific">Hyphomicrobium album</name>
    <dbReference type="NCBI Taxonomy" id="2665159"/>
    <lineage>
        <taxon>Bacteria</taxon>
        <taxon>Pseudomonadati</taxon>
        <taxon>Pseudomonadota</taxon>
        <taxon>Alphaproteobacteria</taxon>
        <taxon>Hyphomicrobiales</taxon>
        <taxon>Hyphomicrobiaceae</taxon>
        <taxon>Hyphomicrobium</taxon>
    </lineage>
</organism>
<evidence type="ECO:0000256" key="10">
    <source>
        <dbReference type="ARBA" id="ARBA00022737"/>
    </source>
</evidence>
<dbReference type="Pfam" id="PF08447">
    <property type="entry name" value="PAS_3"/>
    <property type="match status" value="1"/>
</dbReference>
<keyword evidence="8" id="KW-0288">FMN</keyword>
<dbReference type="EMBL" id="WMBQ01000002">
    <property type="protein sequence ID" value="MTD95814.1"/>
    <property type="molecule type" value="Genomic_DNA"/>
</dbReference>
<evidence type="ECO:0000256" key="11">
    <source>
        <dbReference type="ARBA" id="ARBA00022741"/>
    </source>
</evidence>
<evidence type="ECO:0000256" key="5">
    <source>
        <dbReference type="ARBA" id="ARBA00022553"/>
    </source>
</evidence>
<keyword evidence="12" id="KW-0418">Kinase</keyword>
<evidence type="ECO:0000256" key="13">
    <source>
        <dbReference type="ARBA" id="ARBA00022840"/>
    </source>
</evidence>
<feature type="domain" description="PAS" evidence="17">
    <location>
        <begin position="282"/>
        <end position="352"/>
    </location>
</feature>
<dbReference type="Gene3D" id="3.30.450.20">
    <property type="entry name" value="PAS domain"/>
    <property type="match status" value="3"/>
</dbReference>
<evidence type="ECO:0000256" key="15">
    <source>
        <dbReference type="ARBA" id="ARBA00023026"/>
    </source>
</evidence>
<evidence type="ECO:0000259" key="18">
    <source>
        <dbReference type="PROSITE" id="PS50113"/>
    </source>
</evidence>
<evidence type="ECO:0000256" key="12">
    <source>
        <dbReference type="ARBA" id="ARBA00022777"/>
    </source>
</evidence>
<keyword evidence="11" id="KW-0547">Nucleotide-binding</keyword>
<dbReference type="Pfam" id="PF13426">
    <property type="entry name" value="PAS_9"/>
    <property type="match status" value="1"/>
</dbReference>
<dbReference type="InterPro" id="IPR011102">
    <property type="entry name" value="Sig_transdc_His_kinase_HWE"/>
</dbReference>